<proteinExistence type="predicted"/>
<reference evidence="2" key="1">
    <citation type="submission" date="2015-06" db="EMBL/GenBank/DDBJ databases">
        <authorList>
            <person name="Bertelli C."/>
        </authorList>
    </citation>
    <scope>NUCLEOTIDE SEQUENCE [LARGE SCALE GENOMIC DNA]</scope>
    <source>
        <strain evidence="2">CRIB-30</strain>
    </source>
</reference>
<evidence type="ECO:0000313" key="2">
    <source>
        <dbReference type="Proteomes" id="UP000220251"/>
    </source>
</evidence>
<protein>
    <submittedName>
        <fullName evidence="1">Uncharacterized protein</fullName>
    </submittedName>
</protein>
<name>A0A0H5DN21_9BACT</name>
<dbReference type="RefSeq" id="WP_143406391.1">
    <property type="nucleotide sequence ID" value="NZ_CWGJ01000001.1"/>
</dbReference>
<dbReference type="AlphaFoldDB" id="A0A0H5DN21"/>
<keyword evidence="2" id="KW-1185">Reference proteome</keyword>
<gene>
    <name evidence="1" type="ORF">ELAC_0089</name>
</gene>
<accession>A0A0H5DN21</accession>
<evidence type="ECO:0000313" key="1">
    <source>
        <dbReference type="EMBL" id="CRX37452.1"/>
    </source>
</evidence>
<dbReference type="EMBL" id="CWGJ01000001">
    <property type="protein sequence ID" value="CRX37452.1"/>
    <property type="molecule type" value="Genomic_DNA"/>
</dbReference>
<sequence>MQSLSSPFKSCYARSGLAGGGVFEDNEVVNSRQQHQSEKISCLLNTLFRPREISDLQTERRRLGSSITLIKDMVEEIKEKQEKGVFQDEKSGSFCLKNIIDIIVNAMTELYEILGTTPLPQAGRHNLRRQQLQLAHSSLVAEERRFNLMPRMRAEPEFAGVDAALFPRNEGGNRFLTQISFLTFLESNEGRQVLDRLKEEINPGEIAVFSDTIDYLTRVLAPGYIKLLSQIETEKYLDNIRVIKTDESEYYPNLERKLREIIKSYILNNEGFMLPFGWALPGGSVGHHMLLWGDRSESLEGHANIRYIDTTQIAENDTLPKTQAVAKSLKRVAGLETTALINPNHPALLNKKCSVGFSNVSLAKVINRAARIILLQIPKFAEKTANTTTDDLRMFLLKINYSLGTTEKPLVDEESPLSRWKWYKSPSCALETFQPLLQEIAKKFLRDKNINDRDVEQHLRGCFALLMQSYKASLVNKFLDEGSPGISRENAWLGRAYRNAIYQVALETIHEDNLVGELSHRD</sequence>
<organism evidence="1 2">
    <name type="scientific">Estrella lausannensis</name>
    <dbReference type="NCBI Taxonomy" id="483423"/>
    <lineage>
        <taxon>Bacteria</taxon>
        <taxon>Pseudomonadati</taxon>
        <taxon>Chlamydiota</taxon>
        <taxon>Chlamydiia</taxon>
        <taxon>Parachlamydiales</taxon>
        <taxon>Candidatus Criblamydiaceae</taxon>
        <taxon>Estrella</taxon>
    </lineage>
</organism>
<dbReference type="Proteomes" id="UP000220251">
    <property type="component" value="Unassembled WGS sequence"/>
</dbReference>